<comment type="catalytic activity">
    <reaction evidence="1">
        <text>ATP + protein L-histidine = ADP + protein N-phospho-L-histidine.</text>
        <dbReference type="EC" id="2.7.13.3"/>
    </reaction>
</comment>
<feature type="domain" description="Response regulatory" evidence="8">
    <location>
        <begin position="470"/>
        <end position="592"/>
    </location>
</feature>
<dbReference type="PROSITE" id="PS50110">
    <property type="entry name" value="RESPONSE_REGULATORY"/>
    <property type="match status" value="1"/>
</dbReference>
<dbReference type="PANTHER" id="PTHR45339:SF1">
    <property type="entry name" value="HYBRID SIGNAL TRANSDUCTION HISTIDINE KINASE J"/>
    <property type="match status" value="1"/>
</dbReference>
<dbReference type="EC" id="2.7.13.3" evidence="2"/>
<evidence type="ECO:0000259" key="9">
    <source>
        <dbReference type="PROSITE" id="PS50168"/>
    </source>
</evidence>
<evidence type="ECO:0000256" key="5">
    <source>
        <dbReference type="PROSITE-ProRule" id="PRU00169"/>
    </source>
</evidence>
<feature type="transmembrane region" description="Helical" evidence="6">
    <location>
        <begin position="53"/>
        <end position="71"/>
    </location>
</feature>
<dbReference type="InterPro" id="IPR003594">
    <property type="entry name" value="HATPase_dom"/>
</dbReference>
<feature type="transmembrane region" description="Helical" evidence="6">
    <location>
        <begin position="143"/>
        <end position="162"/>
    </location>
</feature>
<dbReference type="Gene3D" id="3.40.50.2300">
    <property type="match status" value="1"/>
</dbReference>
<dbReference type="SMART" id="SM00388">
    <property type="entry name" value="HisKA"/>
    <property type="match status" value="1"/>
</dbReference>
<protein>
    <recommendedName>
        <fullName evidence="2">histidine kinase</fullName>
        <ecNumber evidence="2">2.7.13.3</ecNumber>
    </recommendedName>
</protein>
<dbReference type="InterPro" id="IPR004358">
    <property type="entry name" value="Sig_transdc_His_kin-like_C"/>
</dbReference>
<keyword evidence="6" id="KW-1133">Transmembrane helix</keyword>
<dbReference type="PROSITE" id="PS50168">
    <property type="entry name" value="DED"/>
    <property type="match status" value="1"/>
</dbReference>
<dbReference type="RefSeq" id="WP_237261954.1">
    <property type="nucleotide sequence ID" value="NZ_AP024202.1"/>
</dbReference>
<feature type="transmembrane region" description="Helical" evidence="6">
    <location>
        <begin position="91"/>
        <end position="113"/>
    </location>
</feature>
<evidence type="ECO:0000256" key="3">
    <source>
        <dbReference type="ARBA" id="ARBA00022553"/>
    </source>
</evidence>
<dbReference type="Proteomes" id="UP001054820">
    <property type="component" value="Chromosome"/>
</dbReference>
<dbReference type="InterPro" id="IPR001875">
    <property type="entry name" value="DED_dom"/>
</dbReference>
<dbReference type="InterPro" id="IPR011006">
    <property type="entry name" value="CheY-like_superfamily"/>
</dbReference>
<dbReference type="Pfam" id="PF00072">
    <property type="entry name" value="Response_reg"/>
    <property type="match status" value="1"/>
</dbReference>
<dbReference type="SMART" id="SM00387">
    <property type="entry name" value="HATPase_c"/>
    <property type="match status" value="1"/>
</dbReference>
<dbReference type="SUPFAM" id="SSF47384">
    <property type="entry name" value="Homodimeric domain of signal transducing histidine kinase"/>
    <property type="match status" value="1"/>
</dbReference>
<dbReference type="Gene3D" id="3.30.565.10">
    <property type="entry name" value="Histidine kinase-like ATPase, C-terminal domain"/>
    <property type="match status" value="1"/>
</dbReference>
<dbReference type="CDD" id="cd00082">
    <property type="entry name" value="HisKA"/>
    <property type="match status" value="1"/>
</dbReference>
<dbReference type="Gene3D" id="1.10.287.130">
    <property type="match status" value="1"/>
</dbReference>
<dbReference type="InterPro" id="IPR036890">
    <property type="entry name" value="HATPase_C_sf"/>
</dbReference>
<evidence type="ECO:0000256" key="6">
    <source>
        <dbReference type="SAM" id="Phobius"/>
    </source>
</evidence>
<dbReference type="CDD" id="cd17546">
    <property type="entry name" value="REC_hyHK_CKI1_RcsC-like"/>
    <property type="match status" value="1"/>
</dbReference>
<feature type="transmembrane region" description="Helical" evidence="6">
    <location>
        <begin position="20"/>
        <end position="41"/>
    </location>
</feature>
<gene>
    <name evidence="10" type="ORF">THMIRHAM_00330</name>
</gene>
<evidence type="ECO:0000259" key="7">
    <source>
        <dbReference type="PROSITE" id="PS50109"/>
    </source>
</evidence>
<dbReference type="PRINTS" id="PR00344">
    <property type="entry name" value="BCTRLSENSOR"/>
</dbReference>
<dbReference type="InterPro" id="IPR005467">
    <property type="entry name" value="His_kinase_dom"/>
</dbReference>
<proteinExistence type="predicted"/>
<dbReference type="InterPro" id="IPR003661">
    <property type="entry name" value="HisK_dim/P_dom"/>
</dbReference>
<feature type="domain" description="Histidine kinase" evidence="7">
    <location>
        <begin position="229"/>
        <end position="448"/>
    </location>
</feature>
<dbReference type="InterPro" id="IPR036097">
    <property type="entry name" value="HisK_dim/P_sf"/>
</dbReference>
<name>A0ABM7MA93_9GAMM</name>
<evidence type="ECO:0000256" key="4">
    <source>
        <dbReference type="ARBA" id="ARBA00023012"/>
    </source>
</evidence>
<dbReference type="Pfam" id="PF00512">
    <property type="entry name" value="HisKA"/>
    <property type="match status" value="1"/>
</dbReference>
<keyword evidence="3 5" id="KW-0597">Phosphoprotein</keyword>
<evidence type="ECO:0000313" key="11">
    <source>
        <dbReference type="Proteomes" id="UP001054820"/>
    </source>
</evidence>
<evidence type="ECO:0000313" key="10">
    <source>
        <dbReference type="EMBL" id="BCN92248.1"/>
    </source>
</evidence>
<organism evidence="10 11">
    <name type="scientific">Thiomicrorhabdus immobilis</name>
    <dbReference type="NCBI Taxonomy" id="2791037"/>
    <lineage>
        <taxon>Bacteria</taxon>
        <taxon>Pseudomonadati</taxon>
        <taxon>Pseudomonadota</taxon>
        <taxon>Gammaproteobacteria</taxon>
        <taxon>Thiotrichales</taxon>
        <taxon>Piscirickettsiaceae</taxon>
        <taxon>Thiomicrorhabdus</taxon>
    </lineage>
</organism>
<dbReference type="EMBL" id="AP024202">
    <property type="protein sequence ID" value="BCN92248.1"/>
    <property type="molecule type" value="Genomic_DNA"/>
</dbReference>
<dbReference type="SUPFAM" id="SSF52172">
    <property type="entry name" value="CheY-like"/>
    <property type="match status" value="1"/>
</dbReference>
<dbReference type="PROSITE" id="PS50109">
    <property type="entry name" value="HIS_KIN"/>
    <property type="match status" value="1"/>
</dbReference>
<dbReference type="SUPFAM" id="SSF55874">
    <property type="entry name" value="ATPase domain of HSP90 chaperone/DNA topoisomerase II/histidine kinase"/>
    <property type="match status" value="1"/>
</dbReference>
<feature type="domain" description="DED" evidence="9">
    <location>
        <begin position="306"/>
        <end position="379"/>
    </location>
</feature>
<keyword evidence="11" id="KW-1185">Reference proteome</keyword>
<dbReference type="SMART" id="SM00448">
    <property type="entry name" value="REC"/>
    <property type="match status" value="1"/>
</dbReference>
<reference evidence="10" key="1">
    <citation type="journal article" date="2022" name="Arch. Microbiol.">
        <title>Thiomicrorhabdus immobilis sp. nov., a mesophilic sulfur-oxidizing bacterium isolated from sediment of a brackish lake in northern Japan.</title>
        <authorList>
            <person name="Kojima H."/>
            <person name="Mochizuki J."/>
            <person name="Kanda M."/>
            <person name="Watanabe T."/>
            <person name="Fukui M."/>
        </authorList>
    </citation>
    <scope>NUCLEOTIDE SEQUENCE</scope>
    <source>
        <strain evidence="10">Am19</strain>
    </source>
</reference>
<dbReference type="InterPro" id="IPR001789">
    <property type="entry name" value="Sig_transdc_resp-reg_receiver"/>
</dbReference>
<keyword evidence="6" id="KW-0812">Transmembrane</keyword>
<keyword evidence="4" id="KW-0902">Two-component regulatory system</keyword>
<feature type="transmembrane region" description="Helical" evidence="6">
    <location>
        <begin position="119"/>
        <end position="138"/>
    </location>
</feature>
<keyword evidence="6" id="KW-0472">Membrane</keyword>
<sequence length="597" mass="67595">MNTQADNNIELKETLQKQKLLLVLENNLSSSLGNFGVALLITLIFDHFMDNNVVYGWFFYMVSVSILRLFIGNHLYKTIQKREYKPVFERIVYVFVTLTAMGWGTASILFINAENIDTNPYLAIAIAGIVAGSTASLIPIKKYFFSFVVLALVPTLFSFFVMGGIENYYFSLMILLFILFMYRNGKIFSANISHNFELIYKNQNLIDNLKIEKNKALEASELKSQFLANMSHEVRTPMNAILGFIHLLREKEVDSKKLSYLETVIHSSENLLNIINDILDFSKIESNQLPIEKKSFNPNDTLQNSLNLFQDAAANKNIQLEFVCKNTLPKNVISDEFRLAQVLNNLLSNAIKFSPEKVNVVLEAYYDFDKGELSVTVYDEGIGIAEERQKEIFNAFYQVDASTTRKYGGTGLGLSISSMLVKMLGGKLEVESTLNKGSKFFFSIKAPVDQAVQVKPIIQQQMDFEVINGHVLVVEDNLLNQKLIIALLNKFGLTYEVANDGIEAVAAYQKDKNGEFSLILMDENMPNMSGIEATRKIRQIEAQDKKPAIPIIAVTANALEGDRERFLTEGFDEYITKPINARLLYEVLEKYTDHPQS</sequence>
<accession>A0ABM7MA93</accession>
<evidence type="ECO:0000259" key="8">
    <source>
        <dbReference type="PROSITE" id="PS50110"/>
    </source>
</evidence>
<dbReference type="CDD" id="cd16922">
    <property type="entry name" value="HATPase_EvgS-ArcB-TorS-like"/>
    <property type="match status" value="1"/>
</dbReference>
<dbReference type="Pfam" id="PF02518">
    <property type="entry name" value="HATPase_c"/>
    <property type="match status" value="1"/>
</dbReference>
<feature type="modified residue" description="4-aspartylphosphate" evidence="5">
    <location>
        <position position="522"/>
    </location>
</feature>
<evidence type="ECO:0000256" key="1">
    <source>
        <dbReference type="ARBA" id="ARBA00000085"/>
    </source>
</evidence>
<evidence type="ECO:0000256" key="2">
    <source>
        <dbReference type="ARBA" id="ARBA00012438"/>
    </source>
</evidence>
<dbReference type="PANTHER" id="PTHR45339">
    <property type="entry name" value="HYBRID SIGNAL TRANSDUCTION HISTIDINE KINASE J"/>
    <property type="match status" value="1"/>
</dbReference>